<dbReference type="PROSITE" id="PS50928">
    <property type="entry name" value="ABC_TM1"/>
    <property type="match status" value="1"/>
</dbReference>
<evidence type="ECO:0000256" key="6">
    <source>
        <dbReference type="ARBA" id="ARBA00023136"/>
    </source>
</evidence>
<evidence type="ECO:0000256" key="7">
    <source>
        <dbReference type="RuleBase" id="RU363032"/>
    </source>
</evidence>
<feature type="transmembrane region" description="Helical" evidence="7">
    <location>
        <begin position="261"/>
        <end position="285"/>
    </location>
</feature>
<evidence type="ECO:0000256" key="4">
    <source>
        <dbReference type="ARBA" id="ARBA00022692"/>
    </source>
</evidence>
<keyword evidence="5 7" id="KW-1133">Transmembrane helix</keyword>
<comment type="similarity">
    <text evidence="7">Belongs to the binding-protein-dependent transport system permease family.</text>
</comment>
<evidence type="ECO:0000256" key="3">
    <source>
        <dbReference type="ARBA" id="ARBA00022475"/>
    </source>
</evidence>
<dbReference type="EMBL" id="JAUBDJ010000001">
    <property type="protein sequence ID" value="MDW0115642.1"/>
    <property type="molecule type" value="Genomic_DNA"/>
</dbReference>
<feature type="transmembrane region" description="Helical" evidence="7">
    <location>
        <begin position="105"/>
        <end position="125"/>
    </location>
</feature>
<protein>
    <submittedName>
        <fullName evidence="9">Sugar ABC transporter permease</fullName>
    </submittedName>
</protein>
<feature type="transmembrane region" description="Helical" evidence="7">
    <location>
        <begin position="9"/>
        <end position="29"/>
    </location>
</feature>
<dbReference type="GO" id="GO:0005886">
    <property type="term" value="C:plasma membrane"/>
    <property type="evidence" value="ECO:0007669"/>
    <property type="project" value="UniProtKB-SubCell"/>
</dbReference>
<keyword evidence="10" id="KW-1185">Reference proteome</keyword>
<keyword evidence="2 7" id="KW-0813">Transport</keyword>
<proteinExistence type="inferred from homology"/>
<feature type="transmembrane region" description="Helical" evidence="7">
    <location>
        <begin position="199"/>
        <end position="221"/>
    </location>
</feature>
<evidence type="ECO:0000256" key="5">
    <source>
        <dbReference type="ARBA" id="ARBA00022989"/>
    </source>
</evidence>
<dbReference type="RefSeq" id="WP_283731774.1">
    <property type="nucleotide sequence ID" value="NZ_CP125968.1"/>
</dbReference>
<dbReference type="InterPro" id="IPR000515">
    <property type="entry name" value="MetI-like"/>
</dbReference>
<dbReference type="CDD" id="cd06261">
    <property type="entry name" value="TM_PBP2"/>
    <property type="match status" value="1"/>
</dbReference>
<dbReference type="InterPro" id="IPR051393">
    <property type="entry name" value="ABC_transporter_permease"/>
</dbReference>
<feature type="transmembrane region" description="Helical" evidence="7">
    <location>
        <begin position="153"/>
        <end position="178"/>
    </location>
</feature>
<evidence type="ECO:0000256" key="1">
    <source>
        <dbReference type="ARBA" id="ARBA00004651"/>
    </source>
</evidence>
<dbReference type="AlphaFoldDB" id="A0AAW9A4B6"/>
<dbReference type="Gene3D" id="1.10.3720.10">
    <property type="entry name" value="MetI-like"/>
    <property type="match status" value="1"/>
</dbReference>
<reference evidence="9 10" key="1">
    <citation type="submission" date="2023-06" db="EMBL/GenBank/DDBJ databases">
        <title>Sporosarcina sp. nov., isolated from Korean traditional fermented seafood 'Jeotgal'.</title>
        <authorList>
            <person name="Yang A.I."/>
            <person name="Shin N.-R."/>
        </authorList>
    </citation>
    <scope>NUCLEOTIDE SEQUENCE [LARGE SCALE GENOMIC DNA]</scope>
    <source>
        <strain evidence="9 10">KCTC43456</strain>
    </source>
</reference>
<sequence length="292" mass="33625">MKLNDTTKAALYLFPALLIVGTFVIYPIIKSFLMSFYADYDFFTDVVHRYGFDNFVYLWNDTVFHKALQNTFVFVLGVVPISIIISLWIALMLNSINALNKFFRTIYFIPFVTSVVAVSIVWRWIFHSNYGIMNYFLGFFGIEPIQWLASTEWAMPSLIILAIWKGLGYNIIIFLAGLQTIGDTYYNAARIDGAKRWSRFIHVTLPQLAPTTFFISIISIINSFKVFDEIYALFDGKAGPSNSALTVVYYVFNKFYGEWDFGVASAAAYVLFAIIFIFTLLQFYISKKKITY</sequence>
<evidence type="ECO:0000313" key="10">
    <source>
        <dbReference type="Proteomes" id="UP001271648"/>
    </source>
</evidence>
<feature type="transmembrane region" description="Helical" evidence="7">
    <location>
        <begin position="72"/>
        <end position="93"/>
    </location>
</feature>
<feature type="domain" description="ABC transmembrane type-1" evidence="8">
    <location>
        <begin position="68"/>
        <end position="282"/>
    </location>
</feature>
<gene>
    <name evidence="9" type="ORF">QTL97_01660</name>
</gene>
<comment type="subcellular location">
    <subcellularLocation>
        <location evidence="1 7">Cell membrane</location>
        <topology evidence="1 7">Multi-pass membrane protein</topology>
    </subcellularLocation>
</comment>
<evidence type="ECO:0000259" key="8">
    <source>
        <dbReference type="PROSITE" id="PS50928"/>
    </source>
</evidence>
<evidence type="ECO:0000313" key="9">
    <source>
        <dbReference type="EMBL" id="MDW0115642.1"/>
    </source>
</evidence>
<dbReference type="PANTHER" id="PTHR30193">
    <property type="entry name" value="ABC TRANSPORTER PERMEASE PROTEIN"/>
    <property type="match status" value="1"/>
</dbReference>
<comment type="caution">
    <text evidence="9">The sequence shown here is derived from an EMBL/GenBank/DDBJ whole genome shotgun (WGS) entry which is preliminary data.</text>
</comment>
<organism evidence="9 10">
    <name type="scientific">Sporosarcina thermotolerans</name>
    <dbReference type="NCBI Taxonomy" id="633404"/>
    <lineage>
        <taxon>Bacteria</taxon>
        <taxon>Bacillati</taxon>
        <taxon>Bacillota</taxon>
        <taxon>Bacilli</taxon>
        <taxon>Bacillales</taxon>
        <taxon>Caryophanaceae</taxon>
        <taxon>Sporosarcina</taxon>
    </lineage>
</organism>
<evidence type="ECO:0000256" key="2">
    <source>
        <dbReference type="ARBA" id="ARBA00022448"/>
    </source>
</evidence>
<dbReference type="Proteomes" id="UP001271648">
    <property type="component" value="Unassembled WGS sequence"/>
</dbReference>
<dbReference type="InterPro" id="IPR035906">
    <property type="entry name" value="MetI-like_sf"/>
</dbReference>
<dbReference type="SUPFAM" id="SSF161098">
    <property type="entry name" value="MetI-like"/>
    <property type="match status" value="1"/>
</dbReference>
<dbReference type="GO" id="GO:0055085">
    <property type="term" value="P:transmembrane transport"/>
    <property type="evidence" value="ECO:0007669"/>
    <property type="project" value="InterPro"/>
</dbReference>
<accession>A0AAW9A4B6</accession>
<keyword evidence="4 7" id="KW-0812">Transmembrane</keyword>
<dbReference type="Pfam" id="PF00528">
    <property type="entry name" value="BPD_transp_1"/>
    <property type="match status" value="1"/>
</dbReference>
<name>A0AAW9A4B6_9BACL</name>
<keyword evidence="6 7" id="KW-0472">Membrane</keyword>
<keyword evidence="3" id="KW-1003">Cell membrane</keyword>
<dbReference type="PANTHER" id="PTHR30193:SF37">
    <property type="entry name" value="INNER MEMBRANE ABC TRANSPORTER PERMEASE PROTEIN YCJO"/>
    <property type="match status" value="1"/>
</dbReference>